<dbReference type="OrthoDB" id="678019at2"/>
<accession>A0A2W7UD20</accession>
<keyword evidence="2" id="KW-1185">Reference proteome</keyword>
<reference evidence="1 2" key="1">
    <citation type="submission" date="2018-06" db="EMBL/GenBank/DDBJ databases">
        <title>Flavobacterium sp IMCC34762, genome.</title>
        <authorList>
            <person name="Joung Y."/>
            <person name="Cho J."/>
            <person name="Song J."/>
        </authorList>
    </citation>
    <scope>NUCLEOTIDE SEQUENCE [LARGE SCALE GENOMIC DNA]</scope>
    <source>
        <strain evidence="1 2">IMCC34762</strain>
    </source>
</reference>
<protein>
    <recommendedName>
        <fullName evidence="3">Ig-like domain-containing protein</fullName>
    </recommendedName>
</protein>
<evidence type="ECO:0008006" key="3">
    <source>
        <dbReference type="Google" id="ProtNLM"/>
    </source>
</evidence>
<dbReference type="Proteomes" id="UP000249177">
    <property type="component" value="Unassembled WGS sequence"/>
</dbReference>
<proteinExistence type="predicted"/>
<sequence length="532" mass="57996">MTLTYHLVESKMMICELHMPPMNSNKYQHMKSKPTTFFSSGAFMFFWMLLVLPSALSLFAQTTILPQKLGYPRICANIPNVDYPNGYNRYEVPFKVTGFSATENFIVLLSSDNFVTIIKPNIITNDSSVPADTPTDKTLTFEVPADLMGSDTYKLRVESASGIRSVDFKASDLQSSFPIHFLSYSGPFYINNQSNSVSFCIGGSVTLAIDNTTPSVPKTSPLQYPQLKYKWYKDGNVIPNESNSTLSVNQTGDYYVEVDYGPCTDFNTHSQIVKVSGASGSGAVITSSSGNPFCASLGQTTLTVNGGNSYVWRKDNAIIDGATSQTYQTNLSGVYTCDVDFGGCKSTGTLDLKVLKTNSTISGVDVDKVNNIVEGETLNAAITSDAASPTYQWFLNDVAISGADKSSLDITAEGKYKGVVTQTTGCIIADEFPFEVSFKVNLNVPKISNIVTPNGDGVNDTWIIPDQYISGTNTHIVILSSLGEIVYQTDNYDNYNGWPQTAIEFNNFNPVYYYIITPTGGSAKKGSITLLK</sequence>
<dbReference type="InterPro" id="IPR036179">
    <property type="entry name" value="Ig-like_dom_sf"/>
</dbReference>
<dbReference type="RefSeq" id="WP_111408476.1">
    <property type="nucleotide sequence ID" value="NZ_QKXH01000001.1"/>
</dbReference>
<name>A0A2W7UD20_9FLAO</name>
<dbReference type="EMBL" id="QKXH01000001">
    <property type="protein sequence ID" value="PZX95409.1"/>
    <property type="molecule type" value="Genomic_DNA"/>
</dbReference>
<dbReference type="Pfam" id="PF13585">
    <property type="entry name" value="CHU_C"/>
    <property type="match status" value="1"/>
</dbReference>
<evidence type="ECO:0000313" key="2">
    <source>
        <dbReference type="Proteomes" id="UP000249177"/>
    </source>
</evidence>
<evidence type="ECO:0000313" key="1">
    <source>
        <dbReference type="EMBL" id="PZX95409.1"/>
    </source>
</evidence>
<dbReference type="Gene3D" id="2.60.40.10">
    <property type="entry name" value="Immunoglobulins"/>
    <property type="match status" value="2"/>
</dbReference>
<organism evidence="1 2">
    <name type="scientific">Flavobacterium aquariorum</name>
    <dbReference type="NCBI Taxonomy" id="2217670"/>
    <lineage>
        <taxon>Bacteria</taxon>
        <taxon>Pseudomonadati</taxon>
        <taxon>Bacteroidota</taxon>
        <taxon>Flavobacteriia</taxon>
        <taxon>Flavobacteriales</taxon>
        <taxon>Flavobacteriaceae</taxon>
        <taxon>Flavobacterium</taxon>
    </lineage>
</organism>
<dbReference type="SUPFAM" id="SSF48726">
    <property type="entry name" value="Immunoglobulin"/>
    <property type="match status" value="1"/>
</dbReference>
<dbReference type="AlphaFoldDB" id="A0A2W7UD20"/>
<gene>
    <name evidence="1" type="ORF">DOS84_02265</name>
</gene>
<comment type="caution">
    <text evidence="1">The sequence shown here is derived from an EMBL/GenBank/DDBJ whole genome shotgun (WGS) entry which is preliminary data.</text>
</comment>
<dbReference type="InterPro" id="IPR013783">
    <property type="entry name" value="Ig-like_fold"/>
</dbReference>